<dbReference type="AlphaFoldDB" id="A0A494YUZ4"/>
<organism evidence="1 2">
    <name type="scientific">Ureibacillus endophyticus</name>
    <dbReference type="NCBI Taxonomy" id="1978490"/>
    <lineage>
        <taxon>Bacteria</taxon>
        <taxon>Bacillati</taxon>
        <taxon>Bacillota</taxon>
        <taxon>Bacilli</taxon>
        <taxon>Bacillales</taxon>
        <taxon>Caryophanaceae</taxon>
        <taxon>Ureibacillus</taxon>
    </lineage>
</organism>
<evidence type="ECO:0000313" key="1">
    <source>
        <dbReference type="EMBL" id="RKQ13988.1"/>
    </source>
</evidence>
<proteinExistence type="predicted"/>
<sequence>MNRQGMNYHFKIGNLLEEFKDFNDQFYYTLLAEDYLHKRDDICTNAIPN</sequence>
<accession>A0A494YUZ4</accession>
<gene>
    <name evidence="1" type="ORF">D8M03_14840</name>
</gene>
<comment type="caution">
    <text evidence="1">The sequence shown here is derived from an EMBL/GenBank/DDBJ whole genome shotgun (WGS) entry which is preliminary data.</text>
</comment>
<reference evidence="1 2" key="1">
    <citation type="journal article" date="2016" name="Antonie Van Leeuwenhoek">
        <title>Lysinibacillus endophyticus sp. nov., an indole-3-acetic acid producing endophytic bacterium isolated from corn root (Zea mays cv. Xinken-5).</title>
        <authorList>
            <person name="Yu J."/>
            <person name="Guan X."/>
            <person name="Liu C."/>
            <person name="Xiang W."/>
            <person name="Yu Z."/>
            <person name="Liu X."/>
            <person name="Wang G."/>
        </authorList>
    </citation>
    <scope>NUCLEOTIDE SEQUENCE [LARGE SCALE GENOMIC DNA]</scope>
    <source>
        <strain evidence="1 2">DSM 100506</strain>
    </source>
</reference>
<keyword evidence="2" id="KW-1185">Reference proteome</keyword>
<name>A0A494YUZ4_9BACL</name>
<dbReference type="EMBL" id="RBZN01000051">
    <property type="protein sequence ID" value="RKQ13988.1"/>
    <property type="molecule type" value="Genomic_DNA"/>
</dbReference>
<dbReference type="Proteomes" id="UP000272238">
    <property type="component" value="Unassembled WGS sequence"/>
</dbReference>
<protein>
    <submittedName>
        <fullName evidence="1">Uncharacterized protein</fullName>
    </submittedName>
</protein>
<evidence type="ECO:0000313" key="2">
    <source>
        <dbReference type="Proteomes" id="UP000272238"/>
    </source>
</evidence>